<feature type="domain" description="HTH gntR-type" evidence="5">
    <location>
        <begin position="26"/>
        <end position="93"/>
    </location>
</feature>
<evidence type="ECO:0000259" key="5">
    <source>
        <dbReference type="PROSITE" id="PS50949"/>
    </source>
</evidence>
<comment type="caution">
    <text evidence="6">The sequence shown here is derived from an EMBL/GenBank/DDBJ whole genome shotgun (WGS) entry which is preliminary data.</text>
</comment>
<dbReference type="PROSITE" id="PS50949">
    <property type="entry name" value="HTH_GNTR"/>
    <property type="match status" value="1"/>
</dbReference>
<evidence type="ECO:0000313" key="7">
    <source>
        <dbReference type="Proteomes" id="UP000721236"/>
    </source>
</evidence>
<evidence type="ECO:0000256" key="1">
    <source>
        <dbReference type="ARBA" id="ARBA00023015"/>
    </source>
</evidence>
<feature type="region of interest" description="Disordered" evidence="4">
    <location>
        <begin position="1"/>
        <end position="25"/>
    </location>
</feature>
<sequence length="255" mass="28327">MQTMTTRSPAPADAPGQPTAGPWPRRSVADQVYEGLKRDIGEFLLVPGDRFTEHELCARLGVSRTPIRQALVRLQQEGYVEVMFRSGWRVLPFDFDKFEQLYDLRMVLETTAAQRLCAQAAGDGKRMGEDGLARLAAIWLVDPAQRSTDGAQVSAWDEAFHCGLVEAAGNAEMARVHRDITDRIRIIRRLDFTKTPRIEATYDEHADILRAILAGRADPATRLLRAHIEASQAEVRKITLHQVFMARHAGGGGAG</sequence>
<dbReference type="PRINTS" id="PR00035">
    <property type="entry name" value="HTHGNTR"/>
</dbReference>
<organism evidence="6 7">
    <name type="scientific">Cupriavidus respiraculi</name>
    <dbReference type="NCBI Taxonomy" id="195930"/>
    <lineage>
        <taxon>Bacteria</taxon>
        <taxon>Pseudomonadati</taxon>
        <taxon>Pseudomonadota</taxon>
        <taxon>Betaproteobacteria</taxon>
        <taxon>Burkholderiales</taxon>
        <taxon>Burkholderiaceae</taxon>
        <taxon>Cupriavidus</taxon>
    </lineage>
</organism>
<dbReference type="InterPro" id="IPR011711">
    <property type="entry name" value="GntR_C"/>
</dbReference>
<dbReference type="Pfam" id="PF07729">
    <property type="entry name" value="FCD"/>
    <property type="match status" value="1"/>
</dbReference>
<protein>
    <submittedName>
        <fullName evidence="6">HTH-type transcriptional repressor RspR</fullName>
    </submittedName>
</protein>
<keyword evidence="1" id="KW-0805">Transcription regulation</keyword>
<dbReference type="EMBL" id="CAJZAH010000001">
    <property type="protein sequence ID" value="CAG9165615.1"/>
    <property type="molecule type" value="Genomic_DNA"/>
</dbReference>
<dbReference type="CDD" id="cd07377">
    <property type="entry name" value="WHTH_GntR"/>
    <property type="match status" value="1"/>
</dbReference>
<dbReference type="InterPro" id="IPR036390">
    <property type="entry name" value="WH_DNA-bd_sf"/>
</dbReference>
<dbReference type="SUPFAM" id="SSF48008">
    <property type="entry name" value="GntR ligand-binding domain-like"/>
    <property type="match status" value="1"/>
</dbReference>
<dbReference type="InterPro" id="IPR008920">
    <property type="entry name" value="TF_FadR/GntR_C"/>
</dbReference>
<dbReference type="Pfam" id="PF00392">
    <property type="entry name" value="GntR"/>
    <property type="match status" value="1"/>
</dbReference>
<dbReference type="Gene3D" id="1.20.120.530">
    <property type="entry name" value="GntR ligand-binding domain-like"/>
    <property type="match status" value="1"/>
</dbReference>
<evidence type="ECO:0000256" key="4">
    <source>
        <dbReference type="SAM" id="MobiDB-lite"/>
    </source>
</evidence>
<keyword evidence="7" id="KW-1185">Reference proteome</keyword>
<dbReference type="SMART" id="SM00895">
    <property type="entry name" value="FCD"/>
    <property type="match status" value="1"/>
</dbReference>
<proteinExistence type="predicted"/>
<name>A0ABM8WE97_9BURK</name>
<accession>A0ABM8WE97</accession>
<dbReference type="Proteomes" id="UP000721236">
    <property type="component" value="Unassembled WGS sequence"/>
</dbReference>
<evidence type="ECO:0000313" key="6">
    <source>
        <dbReference type="EMBL" id="CAG9165615.1"/>
    </source>
</evidence>
<dbReference type="SMART" id="SM00345">
    <property type="entry name" value="HTH_GNTR"/>
    <property type="match status" value="1"/>
</dbReference>
<evidence type="ECO:0000256" key="2">
    <source>
        <dbReference type="ARBA" id="ARBA00023125"/>
    </source>
</evidence>
<dbReference type="SUPFAM" id="SSF46785">
    <property type="entry name" value="Winged helix' DNA-binding domain"/>
    <property type="match status" value="1"/>
</dbReference>
<dbReference type="InterPro" id="IPR036388">
    <property type="entry name" value="WH-like_DNA-bd_sf"/>
</dbReference>
<evidence type="ECO:0000256" key="3">
    <source>
        <dbReference type="ARBA" id="ARBA00023163"/>
    </source>
</evidence>
<keyword evidence="3" id="KW-0804">Transcription</keyword>
<dbReference type="InterPro" id="IPR000524">
    <property type="entry name" value="Tscrpt_reg_HTH_GntR"/>
</dbReference>
<dbReference type="PANTHER" id="PTHR43537">
    <property type="entry name" value="TRANSCRIPTIONAL REGULATOR, GNTR FAMILY"/>
    <property type="match status" value="1"/>
</dbReference>
<reference evidence="6 7" key="1">
    <citation type="submission" date="2021-08" db="EMBL/GenBank/DDBJ databases">
        <authorList>
            <person name="Peeters C."/>
        </authorList>
    </citation>
    <scope>NUCLEOTIDE SEQUENCE [LARGE SCALE GENOMIC DNA]</scope>
    <source>
        <strain evidence="6 7">LMG 21510</strain>
    </source>
</reference>
<dbReference type="PANTHER" id="PTHR43537:SF45">
    <property type="entry name" value="GNTR FAMILY REGULATORY PROTEIN"/>
    <property type="match status" value="1"/>
</dbReference>
<keyword evidence="2" id="KW-0238">DNA-binding</keyword>
<gene>
    <name evidence="6" type="primary">rspR_1</name>
    <name evidence="6" type="ORF">LMG21510_00148</name>
</gene>
<dbReference type="Gene3D" id="1.10.10.10">
    <property type="entry name" value="Winged helix-like DNA-binding domain superfamily/Winged helix DNA-binding domain"/>
    <property type="match status" value="1"/>
</dbReference>